<sequence length="497" mass="55795">MASGSGGCSRLDETPHLPPAFPRHLLAANDPPTDVEAAEIRDIVDHLHTRVSDIDASIKNAEDLLAALRSRRKSAIEDIRRGQGMLSIIRRLPADVWGEIFSHTVPDVYRRQAVDTSPWVLGHVCSRWRAISVSLSTLWSHLDCNTPLPMLIEQIKRSKGSSLTAFLFESKTLLTLMNFSSRWETVDIQMANPRVGDDMLTVLDGSLVHGKVPMLRRLTCWNSSSATSCTAFQVAPNLSTVLIHGKHGKRLQLPWAQLTRLRQQIPKIKNLSLLGSARNLVALSLTNNDARLPFSVPPPELIVELPLLRSLYIEKGEFLNFLVLPALENIYIQKCTYPIVSLIDRSRCRLRTISNTFDPTFEIVPVLIRSPTLREIRLRLAPEHLETLISYLTIRSTDSNNTGFRPPCPELDAITLCDGLNEHACSLLVQMVESRLHSTACSSLSICRVLDTHSSKLVRHASKTLEELRARGAAAEWLLENAARLKVRQWVEEYPYQ</sequence>
<protein>
    <recommendedName>
        <fullName evidence="5">F-box domain-containing protein</fullName>
    </recommendedName>
</protein>
<accession>A0AAD7F207</accession>
<dbReference type="AlphaFoldDB" id="A0AAD7F207"/>
<comment type="caution">
    <text evidence="3">The sequence shown here is derived from an EMBL/GenBank/DDBJ whole genome shotgun (WGS) entry which is preliminary data.</text>
</comment>
<gene>
    <name evidence="3" type="ORF">DFH08DRAFT_951467</name>
</gene>
<keyword evidence="1" id="KW-0175">Coiled coil</keyword>
<evidence type="ECO:0000313" key="4">
    <source>
        <dbReference type="Proteomes" id="UP001218218"/>
    </source>
</evidence>
<name>A0AAD7F207_9AGAR</name>
<feature type="region of interest" description="Disordered" evidence="2">
    <location>
        <begin position="1"/>
        <end position="28"/>
    </location>
</feature>
<feature type="coiled-coil region" evidence="1">
    <location>
        <begin position="51"/>
        <end position="78"/>
    </location>
</feature>
<proteinExistence type="predicted"/>
<dbReference type="EMBL" id="JARIHO010000005">
    <property type="protein sequence ID" value="KAJ7360819.1"/>
    <property type="molecule type" value="Genomic_DNA"/>
</dbReference>
<organism evidence="3 4">
    <name type="scientific">Mycena albidolilacea</name>
    <dbReference type="NCBI Taxonomy" id="1033008"/>
    <lineage>
        <taxon>Eukaryota</taxon>
        <taxon>Fungi</taxon>
        <taxon>Dikarya</taxon>
        <taxon>Basidiomycota</taxon>
        <taxon>Agaricomycotina</taxon>
        <taxon>Agaricomycetes</taxon>
        <taxon>Agaricomycetidae</taxon>
        <taxon>Agaricales</taxon>
        <taxon>Marasmiineae</taxon>
        <taxon>Mycenaceae</taxon>
        <taxon>Mycena</taxon>
    </lineage>
</organism>
<evidence type="ECO:0000256" key="1">
    <source>
        <dbReference type="SAM" id="Coils"/>
    </source>
</evidence>
<evidence type="ECO:0008006" key="5">
    <source>
        <dbReference type="Google" id="ProtNLM"/>
    </source>
</evidence>
<dbReference type="Proteomes" id="UP001218218">
    <property type="component" value="Unassembled WGS sequence"/>
</dbReference>
<evidence type="ECO:0000256" key="2">
    <source>
        <dbReference type="SAM" id="MobiDB-lite"/>
    </source>
</evidence>
<evidence type="ECO:0000313" key="3">
    <source>
        <dbReference type="EMBL" id="KAJ7360819.1"/>
    </source>
</evidence>
<reference evidence="3" key="1">
    <citation type="submission" date="2023-03" db="EMBL/GenBank/DDBJ databases">
        <title>Massive genome expansion in bonnet fungi (Mycena s.s.) driven by repeated elements and novel gene families across ecological guilds.</title>
        <authorList>
            <consortium name="Lawrence Berkeley National Laboratory"/>
            <person name="Harder C.B."/>
            <person name="Miyauchi S."/>
            <person name="Viragh M."/>
            <person name="Kuo A."/>
            <person name="Thoen E."/>
            <person name="Andreopoulos B."/>
            <person name="Lu D."/>
            <person name="Skrede I."/>
            <person name="Drula E."/>
            <person name="Henrissat B."/>
            <person name="Morin E."/>
            <person name="Kohler A."/>
            <person name="Barry K."/>
            <person name="LaButti K."/>
            <person name="Morin E."/>
            <person name="Salamov A."/>
            <person name="Lipzen A."/>
            <person name="Mereny Z."/>
            <person name="Hegedus B."/>
            <person name="Baldrian P."/>
            <person name="Stursova M."/>
            <person name="Weitz H."/>
            <person name="Taylor A."/>
            <person name="Grigoriev I.V."/>
            <person name="Nagy L.G."/>
            <person name="Martin F."/>
            <person name="Kauserud H."/>
        </authorList>
    </citation>
    <scope>NUCLEOTIDE SEQUENCE</scope>
    <source>
        <strain evidence="3">CBHHK002</strain>
    </source>
</reference>
<keyword evidence="4" id="KW-1185">Reference proteome</keyword>